<comment type="similarity">
    <text evidence="1">Belongs to the aldehyde dehydrogenase family.</text>
</comment>
<dbReference type="PANTHER" id="PTHR42991:SF1">
    <property type="entry name" value="ALDEHYDE DEHYDROGENASE"/>
    <property type="match status" value="1"/>
</dbReference>
<dbReference type="SUPFAM" id="SSF53720">
    <property type="entry name" value="ALDH-like"/>
    <property type="match status" value="1"/>
</dbReference>
<dbReference type="Pfam" id="PF00171">
    <property type="entry name" value="Aldedh"/>
    <property type="match status" value="1"/>
</dbReference>
<protein>
    <submittedName>
        <fullName evidence="4">Aldehyde dehydrogenase</fullName>
    </submittedName>
</protein>
<keyword evidence="5" id="KW-1185">Reference proteome</keyword>
<evidence type="ECO:0000256" key="2">
    <source>
        <dbReference type="ARBA" id="ARBA00023002"/>
    </source>
</evidence>
<organism evidence="4 5">
    <name type="scientific">Spongiactinospora gelatinilytica</name>
    <dbReference type="NCBI Taxonomy" id="2666298"/>
    <lineage>
        <taxon>Bacteria</taxon>
        <taxon>Bacillati</taxon>
        <taxon>Actinomycetota</taxon>
        <taxon>Actinomycetes</taxon>
        <taxon>Streptosporangiales</taxon>
        <taxon>Streptosporangiaceae</taxon>
        <taxon>Spongiactinospora</taxon>
    </lineage>
</organism>
<dbReference type="Gene3D" id="3.40.309.10">
    <property type="entry name" value="Aldehyde Dehydrogenase, Chain A, domain 2"/>
    <property type="match status" value="1"/>
</dbReference>
<dbReference type="FunFam" id="3.40.309.10:FF:000009">
    <property type="entry name" value="Aldehyde dehydrogenase A"/>
    <property type="match status" value="1"/>
</dbReference>
<dbReference type="Proteomes" id="UP000248544">
    <property type="component" value="Unassembled WGS sequence"/>
</dbReference>
<evidence type="ECO:0000259" key="3">
    <source>
        <dbReference type="Pfam" id="PF00171"/>
    </source>
</evidence>
<evidence type="ECO:0000256" key="1">
    <source>
        <dbReference type="ARBA" id="ARBA00009986"/>
    </source>
</evidence>
<dbReference type="RefSeq" id="WP_111170188.1">
    <property type="nucleotide sequence ID" value="NZ_POUA01000257.1"/>
</dbReference>
<dbReference type="InterPro" id="IPR051020">
    <property type="entry name" value="ALDH-related_metabolic_enz"/>
</dbReference>
<dbReference type="InterPro" id="IPR016163">
    <property type="entry name" value="Ald_DH_C"/>
</dbReference>
<name>A0A2W2FL65_9ACTN</name>
<dbReference type="InterPro" id="IPR016161">
    <property type="entry name" value="Ald_DH/histidinol_DH"/>
</dbReference>
<dbReference type="InterPro" id="IPR015590">
    <property type="entry name" value="Aldehyde_DH_dom"/>
</dbReference>
<evidence type="ECO:0000313" key="5">
    <source>
        <dbReference type="Proteomes" id="UP000248544"/>
    </source>
</evidence>
<dbReference type="InterPro" id="IPR016162">
    <property type="entry name" value="Ald_DH_N"/>
</dbReference>
<sequence length="480" mass="50652">MSAVPRIGNLINGEWHFDGTGREVLHKFTGEVLAIAHDATPAQVTDAVTAARKASESPLDPYQRYEILSKVADAIARDKERLALSVCRESGLTLKDCLGDMDRAVQTMRTSAEEAKRITGEMVPIAAAPGFAHRMAFTVRFPVGVVGAITPFNSPLNTVAHKVGPALAAGNAVVVKPSPFTPIAAAALCSMLLEAGLPPGLIGLLLGPGDPVGTSLVNDERVDFFTFTGSTATGKAISARLGMRRATMECGNVSGTIVCADANVRDAAEQCARGAFRKAGQVCTSVQRLYVHADILEEFLGHLTAAASAMVVGDPEDPATDIGPMISEAAAKRAEEWVNEAVAQGARLVHGGRRDGVAMAPTILTEVPSDARVVCEEIFAPVVSVMPFKDFGEALRVVNDTPFGLQAGIFTRDLNQALEATKRLRVGGVVINSTSSTRADLMPYGGVKDSGYGTEGPKYAARDMTEERLVLLEPAKDGDR</sequence>
<feature type="domain" description="Aldehyde dehydrogenase" evidence="3">
    <location>
        <begin position="22"/>
        <end position="468"/>
    </location>
</feature>
<dbReference type="AlphaFoldDB" id="A0A2W2FL65"/>
<dbReference type="GO" id="GO:0008911">
    <property type="term" value="F:lactaldehyde dehydrogenase (NAD+) activity"/>
    <property type="evidence" value="ECO:0007669"/>
    <property type="project" value="TreeGrafter"/>
</dbReference>
<dbReference type="Gene3D" id="3.40.605.10">
    <property type="entry name" value="Aldehyde Dehydrogenase, Chain A, domain 1"/>
    <property type="match status" value="1"/>
</dbReference>
<gene>
    <name evidence="4" type="ORF">C1I98_26710</name>
</gene>
<reference evidence="4 5" key="1">
    <citation type="submission" date="2018-01" db="EMBL/GenBank/DDBJ databases">
        <title>Draft genome sequence of Sphaerisporangium sp. 7K107.</title>
        <authorList>
            <person name="Sahin N."/>
            <person name="Saygin H."/>
            <person name="Ay H."/>
        </authorList>
    </citation>
    <scope>NUCLEOTIDE SEQUENCE [LARGE SCALE GENOMIC DNA]</scope>
    <source>
        <strain evidence="4 5">7K107</strain>
    </source>
</reference>
<comment type="caution">
    <text evidence="4">The sequence shown here is derived from an EMBL/GenBank/DDBJ whole genome shotgun (WGS) entry which is preliminary data.</text>
</comment>
<proteinExistence type="inferred from homology"/>
<dbReference type="PANTHER" id="PTHR42991">
    <property type="entry name" value="ALDEHYDE DEHYDROGENASE"/>
    <property type="match status" value="1"/>
</dbReference>
<dbReference type="EMBL" id="POUA01000257">
    <property type="protein sequence ID" value="PZG36431.1"/>
    <property type="molecule type" value="Genomic_DNA"/>
</dbReference>
<evidence type="ECO:0000313" key="4">
    <source>
        <dbReference type="EMBL" id="PZG36431.1"/>
    </source>
</evidence>
<keyword evidence="2" id="KW-0560">Oxidoreductase</keyword>
<accession>A0A2W2FL65</accession>